<dbReference type="AlphaFoldDB" id="A0AB73I495"/>
<protein>
    <recommendedName>
        <fullName evidence="3">Transporter</fullName>
    </recommendedName>
</protein>
<name>A0AB73I495_9BURK</name>
<reference evidence="1" key="1">
    <citation type="submission" date="2023-07" db="EMBL/GenBank/DDBJ databases">
        <title>Sorghum-associated microbial communities from plants grown in Nebraska, USA.</title>
        <authorList>
            <person name="Schachtman D."/>
        </authorList>
    </citation>
    <scope>NUCLEOTIDE SEQUENCE</scope>
    <source>
        <strain evidence="1">DS1061</strain>
    </source>
</reference>
<dbReference type="Pfam" id="PF13557">
    <property type="entry name" value="Phenol_MetA_deg"/>
    <property type="match status" value="1"/>
</dbReference>
<gene>
    <name evidence="1" type="ORF">J2793_000118</name>
</gene>
<accession>A0AB73I495</accession>
<evidence type="ECO:0008006" key="3">
    <source>
        <dbReference type="Google" id="ProtNLM"/>
    </source>
</evidence>
<dbReference type="EMBL" id="JAURTK010000001">
    <property type="protein sequence ID" value="MDP9644696.1"/>
    <property type="molecule type" value="Genomic_DNA"/>
</dbReference>
<organism evidence="1 2">
    <name type="scientific">Paraburkholderia caledonica</name>
    <dbReference type="NCBI Taxonomy" id="134536"/>
    <lineage>
        <taxon>Bacteria</taxon>
        <taxon>Pseudomonadati</taxon>
        <taxon>Pseudomonadota</taxon>
        <taxon>Betaproteobacteria</taxon>
        <taxon>Burkholderiales</taxon>
        <taxon>Burkholderiaceae</taxon>
        <taxon>Paraburkholderia</taxon>
    </lineage>
</organism>
<dbReference type="Proteomes" id="UP001229486">
    <property type="component" value="Unassembled WGS sequence"/>
</dbReference>
<evidence type="ECO:0000313" key="1">
    <source>
        <dbReference type="EMBL" id="MDP9644696.1"/>
    </source>
</evidence>
<comment type="caution">
    <text evidence="1">The sequence shown here is derived from an EMBL/GenBank/DDBJ whole genome shotgun (WGS) entry which is preliminary data.</text>
</comment>
<dbReference type="InterPro" id="IPR025737">
    <property type="entry name" value="FApF"/>
</dbReference>
<proteinExistence type="predicted"/>
<sequence>MVAPLYDSCNQTKVVLPVDQPAVTLDSPTPVHFRARSRAALDRPFRPTMTRIWCRWALACASAFGTLLANAPACSQELEPRSYSPSPVGTNFLVATYSHLSGDVLTDSSLPITGVQAQFNLLTLGYVRTFDLLGHTASLGVGVPFARGNVSGNVIDAPTEVHRSGIGDTRLRFAYNVFGNPPLPPEAFTKPESTTSLGTSLTVIAPSGQYVDSRLVNIGANRWAFKPELGISQPFGNWFMDGSAGAWFFTANNDFFRGKKRSQAPLMIFQLHVGYGFRPGLWVAGDIGYAAGGRTTTNGVDAADRSANVRYGMTFSVPIARGWSTKLAFSHGLVTRAGGDFTSISLTLQYRWFSR</sequence>
<evidence type="ECO:0000313" key="2">
    <source>
        <dbReference type="Proteomes" id="UP001229486"/>
    </source>
</evidence>
<dbReference type="RefSeq" id="WP_392392407.1">
    <property type="nucleotide sequence ID" value="NZ_JAURTK010000001.1"/>
</dbReference>